<dbReference type="EMBL" id="AZBU02000011">
    <property type="protein sequence ID" value="TKR61366.1"/>
    <property type="molecule type" value="Genomic_DNA"/>
</dbReference>
<feature type="transmembrane region" description="Helical" evidence="2">
    <location>
        <begin position="71"/>
        <end position="97"/>
    </location>
</feature>
<reference evidence="3 4" key="2">
    <citation type="journal article" date="2019" name="G3 (Bethesda)">
        <title>Hybrid Assembly of the Genome of the Entomopathogenic Nematode Steinernema carpocapsae Identifies the X-Chromosome.</title>
        <authorList>
            <person name="Serra L."/>
            <person name="Macchietto M."/>
            <person name="Macias-Munoz A."/>
            <person name="McGill C.J."/>
            <person name="Rodriguez I.M."/>
            <person name="Rodriguez B."/>
            <person name="Murad R."/>
            <person name="Mortazavi A."/>
        </authorList>
    </citation>
    <scope>NUCLEOTIDE SEQUENCE [LARGE SCALE GENOMIC DNA]</scope>
    <source>
        <strain evidence="3 4">ALL</strain>
    </source>
</reference>
<reference evidence="3 4" key="1">
    <citation type="journal article" date="2015" name="Genome Biol.">
        <title>Comparative genomics of Steinernema reveals deeply conserved gene regulatory networks.</title>
        <authorList>
            <person name="Dillman A.R."/>
            <person name="Macchietto M."/>
            <person name="Porter C.F."/>
            <person name="Rogers A."/>
            <person name="Williams B."/>
            <person name="Antoshechkin I."/>
            <person name="Lee M.M."/>
            <person name="Goodwin Z."/>
            <person name="Lu X."/>
            <person name="Lewis E.E."/>
            <person name="Goodrich-Blair H."/>
            <person name="Stock S.P."/>
            <person name="Adams B.J."/>
            <person name="Sternberg P.W."/>
            <person name="Mortazavi A."/>
        </authorList>
    </citation>
    <scope>NUCLEOTIDE SEQUENCE [LARGE SCALE GENOMIC DNA]</scope>
    <source>
        <strain evidence="3 4">ALL</strain>
    </source>
</reference>
<keyword evidence="2" id="KW-0472">Membrane</keyword>
<keyword evidence="4" id="KW-1185">Reference proteome</keyword>
<protein>
    <submittedName>
        <fullName evidence="3">Uncharacterized protein</fullName>
    </submittedName>
</protein>
<evidence type="ECO:0000313" key="4">
    <source>
        <dbReference type="Proteomes" id="UP000298663"/>
    </source>
</evidence>
<name>A0A4U5LYL1_STECR</name>
<comment type="caution">
    <text evidence="3">The sequence shown here is derived from an EMBL/GenBank/DDBJ whole genome shotgun (WGS) entry which is preliminary data.</text>
</comment>
<evidence type="ECO:0000256" key="2">
    <source>
        <dbReference type="SAM" id="Phobius"/>
    </source>
</evidence>
<feature type="compositionally biased region" description="Low complexity" evidence="1">
    <location>
        <begin position="174"/>
        <end position="183"/>
    </location>
</feature>
<feature type="region of interest" description="Disordered" evidence="1">
    <location>
        <begin position="119"/>
        <end position="282"/>
    </location>
</feature>
<gene>
    <name evidence="3" type="ORF">L596_028484</name>
</gene>
<sequence length="362" mass="38809">MTHLRLLIAALGRAHKLIHALSIPIFAFPPPWATTTAITTTAMMTMTTITITVIVTAILPGPMSITNVSHINFVPLITALFRSPTLALPSFLLRLWIPLSNSNYPISNYPPPGGYPPGGYPPGGYTPDYGGPPPPGGYPGRHPGGHGGPPPPDGYSGQRYPSAYPPPVGYPNQGSAPPSGSYPNGPPPSFGAYAKPSPPPGTGYGAEKNPGPSPEVSKSPSGFASRDPKARAPLLPPDPPVLCRIQPAKPRSSRNPDQSLKVPLDLDIRDPTETDPKDPAASLPRSFRAACLLANRIPNLEKLRLRLIWDKVRSMNANETSFEDKTNKLWRESCDWGIDKMVLAHTRDTTGDVSWGEAPIRN</sequence>
<keyword evidence="2" id="KW-1133">Transmembrane helix</keyword>
<evidence type="ECO:0000256" key="1">
    <source>
        <dbReference type="SAM" id="MobiDB-lite"/>
    </source>
</evidence>
<organism evidence="3 4">
    <name type="scientific">Steinernema carpocapsae</name>
    <name type="common">Entomopathogenic nematode</name>
    <dbReference type="NCBI Taxonomy" id="34508"/>
    <lineage>
        <taxon>Eukaryota</taxon>
        <taxon>Metazoa</taxon>
        <taxon>Ecdysozoa</taxon>
        <taxon>Nematoda</taxon>
        <taxon>Chromadorea</taxon>
        <taxon>Rhabditida</taxon>
        <taxon>Tylenchina</taxon>
        <taxon>Panagrolaimomorpha</taxon>
        <taxon>Strongyloidoidea</taxon>
        <taxon>Steinernematidae</taxon>
        <taxon>Steinernema</taxon>
    </lineage>
</organism>
<proteinExistence type="predicted"/>
<dbReference type="Proteomes" id="UP000298663">
    <property type="component" value="Unassembled WGS sequence"/>
</dbReference>
<accession>A0A4U5LYL1</accession>
<dbReference type="AlphaFoldDB" id="A0A4U5LYL1"/>
<dbReference type="STRING" id="34508.A0A4U5LYL1"/>
<feature type="compositionally biased region" description="Basic and acidic residues" evidence="1">
    <location>
        <begin position="264"/>
        <end position="278"/>
    </location>
</feature>
<feature type="transmembrane region" description="Helical" evidence="2">
    <location>
        <begin position="36"/>
        <end position="59"/>
    </location>
</feature>
<evidence type="ECO:0000313" key="3">
    <source>
        <dbReference type="EMBL" id="TKR61366.1"/>
    </source>
</evidence>
<keyword evidence="2" id="KW-0812">Transmembrane</keyword>